<dbReference type="PROSITE" id="PS00018">
    <property type="entry name" value="EF_HAND_1"/>
    <property type="match status" value="1"/>
</dbReference>
<feature type="compositionally biased region" description="Polar residues" evidence="3">
    <location>
        <begin position="171"/>
        <end position="180"/>
    </location>
</feature>
<feature type="compositionally biased region" description="Polar residues" evidence="3">
    <location>
        <begin position="1201"/>
        <end position="1213"/>
    </location>
</feature>
<feature type="region of interest" description="Disordered" evidence="3">
    <location>
        <begin position="159"/>
        <end position="184"/>
    </location>
</feature>
<evidence type="ECO:0000256" key="3">
    <source>
        <dbReference type="SAM" id="MobiDB-lite"/>
    </source>
</evidence>
<feature type="compositionally biased region" description="Pro residues" evidence="3">
    <location>
        <begin position="995"/>
        <end position="1004"/>
    </location>
</feature>
<accession>A0A250WP05</accession>
<dbReference type="InterPro" id="IPR018247">
    <property type="entry name" value="EF_Hand_1_Ca_BS"/>
</dbReference>
<feature type="compositionally biased region" description="Basic residues" evidence="3">
    <location>
        <begin position="1126"/>
        <end position="1137"/>
    </location>
</feature>
<feature type="domain" description="EF-hand" evidence="4">
    <location>
        <begin position="1492"/>
        <end position="1527"/>
    </location>
</feature>
<dbReference type="InterPro" id="IPR011992">
    <property type="entry name" value="EF-hand-dom_pair"/>
</dbReference>
<dbReference type="PANTHER" id="PTHR34894:SF5">
    <property type="entry name" value="EF-HAND DOMAIN-CONTAINING PROTEIN"/>
    <property type="match status" value="1"/>
</dbReference>
<dbReference type="OrthoDB" id="543667at2759"/>
<feature type="region of interest" description="Disordered" evidence="3">
    <location>
        <begin position="793"/>
        <end position="814"/>
    </location>
</feature>
<organism evidence="5 6">
    <name type="scientific">Chlamydomonas eustigma</name>
    <dbReference type="NCBI Taxonomy" id="1157962"/>
    <lineage>
        <taxon>Eukaryota</taxon>
        <taxon>Viridiplantae</taxon>
        <taxon>Chlorophyta</taxon>
        <taxon>core chlorophytes</taxon>
        <taxon>Chlorophyceae</taxon>
        <taxon>CS clade</taxon>
        <taxon>Chlamydomonadales</taxon>
        <taxon>Chlamydomonadaceae</taxon>
        <taxon>Chlamydomonas</taxon>
    </lineage>
</organism>
<gene>
    <name evidence="5" type="ORF">CEUSTIGMA_g13.t1</name>
</gene>
<evidence type="ECO:0000259" key="4">
    <source>
        <dbReference type="PROSITE" id="PS50222"/>
    </source>
</evidence>
<name>A0A250WP05_9CHLO</name>
<feature type="coiled-coil region" evidence="2">
    <location>
        <begin position="1045"/>
        <end position="1076"/>
    </location>
</feature>
<evidence type="ECO:0000313" key="5">
    <source>
        <dbReference type="EMBL" id="GAX72557.1"/>
    </source>
</evidence>
<feature type="region of interest" description="Disordered" evidence="3">
    <location>
        <begin position="30"/>
        <end position="77"/>
    </location>
</feature>
<feature type="compositionally biased region" description="Basic and acidic residues" evidence="3">
    <location>
        <begin position="793"/>
        <end position="811"/>
    </location>
</feature>
<dbReference type="InterPro" id="IPR002048">
    <property type="entry name" value="EF_hand_dom"/>
</dbReference>
<feature type="region of interest" description="Disordered" evidence="3">
    <location>
        <begin position="229"/>
        <end position="263"/>
    </location>
</feature>
<dbReference type="PROSITE" id="PS50222">
    <property type="entry name" value="EF_HAND_2"/>
    <property type="match status" value="1"/>
</dbReference>
<comment type="caution">
    <text evidence="5">The sequence shown here is derived from an EMBL/GenBank/DDBJ whole genome shotgun (WGS) entry which is preliminary data.</text>
</comment>
<feature type="compositionally biased region" description="Low complexity" evidence="3">
    <location>
        <begin position="1145"/>
        <end position="1178"/>
    </location>
</feature>
<dbReference type="EMBL" id="BEGY01000001">
    <property type="protein sequence ID" value="GAX72557.1"/>
    <property type="molecule type" value="Genomic_DNA"/>
</dbReference>
<dbReference type="Proteomes" id="UP000232323">
    <property type="component" value="Unassembled WGS sequence"/>
</dbReference>
<feature type="region of interest" description="Disordered" evidence="3">
    <location>
        <begin position="948"/>
        <end position="1005"/>
    </location>
</feature>
<keyword evidence="6" id="KW-1185">Reference proteome</keyword>
<feature type="compositionally biased region" description="Low complexity" evidence="3">
    <location>
        <begin position="977"/>
        <end position="994"/>
    </location>
</feature>
<feature type="compositionally biased region" description="Acidic residues" evidence="3">
    <location>
        <begin position="847"/>
        <end position="864"/>
    </location>
</feature>
<dbReference type="STRING" id="1157962.A0A250WP05"/>
<feature type="compositionally biased region" description="Basic and acidic residues" evidence="3">
    <location>
        <begin position="1094"/>
        <end position="1107"/>
    </location>
</feature>
<sequence>MLGDISDLQRKQQLDKAFFQPQNRIVHDLEEEGPTLPPIPPRTAVPISAHGNALARSSHRPMVSPSPLAHKRAKSLPPGVADAQRAVLSKRKANFNPLHYGSNPSNPYEAVVEGSPSARFLGSARDGRLLELQLPSTADADSLSTLEVDLETFISENLNGPLGPRVDAPRNTASTSSSEGKLQHYSGSRYGCVSSPQQHQAACTSAGGSPAVMSSGSPHHILMTGPWVPESPPESASRGKSSLLGNTRLVPLPSPALSGQYDGGPREGYAEFDAMSSRMPSPSKVAFKTHSQQDTAAGSLTARVQHASLTPRVVAASTHGAYSDYVNAAGYGPDFGASGRFLPELAQDEISLGRLIGEKHSSRRQVQLMTEWLDNCIASAWSAHAGSTEVYAQQLRSELKQQHQQQISEEQLLLSTTTALGAALVPSPTVPAVLAAVVEPPNPATAMAATAFTADPSHKSSLAAKFAVIAHADPKALIPSSETLNPSKGADALLFRSAGERKEMIEVQSVAAAADVGVPAGLGSSRALWSSMLQAVSTCASSLTQHMAASCYEEGVLLARLWNLQTSLMDAELAASRSDVNALTAFSHTLNGQVQRLEPFVEWEREGRLELAATKAELSTSRNALDLAVSERNALLRENDKIIAYYRKELKVQKSQAKKDTFRLAFKVRNAQAQLALMNQDREQLVASVISTKKSVMALLPIVIGIHQQMVKSNLTGSEDALDALESGLKNIQSSLTKVEVINKESEEVHFDLEERVTAKADQDNVEDAFVDQFLLDTELDDDVNAGKLKKEVSMEASVKTDRTDEAEGEMRSPLQHFEEELDSPLLDESAAALEEEPGDLVPPEEVSPEDGEQGEEGEQEALETEPTQPMERSPLRPNIKETYTQTPEPPLKVSRDMQTGEEFVNEIQKVTAYQAEVSAADLIAHELAAAGYPIDIDFSHFKYVPEPVQEPESPLSRDLTPGTPGSSRLSRGALPASVSRGSRAGSRSLSQPSTPVPPPPPPTAAKVLVEKLTCMMQEMASMLELRSTQIVALEESREELVTVAQAREQGLAELKEKAQEQEERLIKLREDLTAVGIDPDRPAASVAALQAKAAREGGRHHDDSRGGGDYGGGGGMSSGGEGTSKRKAAVGKKAGKSFKDVVGKATASSASPGAASSAGKPSSSLMDTSSTSASAKAAAKEREERERAAAGLLAIPEAPSSPSKTGESTSPGRASRAEKEPGGVSNLMLAMSSKVKSAAKKFIAPTLGKDRAVADKKEDKPALQRLQESLERFAGIKPRTLDWLLKLIEAVYKGKPASDDQRVKAGQEPLPLLEFVFQHLTSAYGTRDLVNQYMAQVIVTLEEYKSSEPRLMTFEKFLRDKWNKKILSIFLEGLLLLQQPARLPCCDYPPDYAPTRGGAPVVDIRKCLWVTDRVLMKRHAKTAYAFAASLALKGESVSDAELQKYFTAPGYYGPDVVTMLNYERGRAEFRRLSGNAFLEALCEEYKRCENVYMDLLPQIFQRWDKNENGYLTRDEVELMLAHMAPKGTTPEELLAACNTFWDLMIQIDNEELDASGAPVVDLETDAEGVQQKMMGYRPFMEAALRSDFIRGYVRLYKTPPAKLRVDNSAEDQARLLLLLLVKRHWSFHGPVLLSYMDDLGAMQAALKTKVDTMEGEQDGSRMALTLHSVLRTLINRKIDTIITQLNPKALSSATIDPDFEDCLDRLTSATKILYGSRAIIVEDVLNPPSEDGFVESLSRKAMYQKNMAQVITLYNAMRGKMTEVAVGFMQKEKGIREGVKRWRMRAQARLQAAKEGTHIPTVAELAHSHSFRPDSPDSAA</sequence>
<keyword evidence="2" id="KW-0175">Coiled coil</keyword>
<feature type="region of interest" description="Disordered" evidence="3">
    <location>
        <begin position="836"/>
        <end position="894"/>
    </location>
</feature>
<reference evidence="5 6" key="1">
    <citation type="submission" date="2017-08" db="EMBL/GenBank/DDBJ databases">
        <title>Acidophilic green algal genome provides insights into adaptation to an acidic environment.</title>
        <authorList>
            <person name="Hirooka S."/>
            <person name="Hirose Y."/>
            <person name="Kanesaki Y."/>
            <person name="Higuchi S."/>
            <person name="Fujiwara T."/>
            <person name="Onuma R."/>
            <person name="Era A."/>
            <person name="Ohbayashi R."/>
            <person name="Uzuka A."/>
            <person name="Nozaki H."/>
            <person name="Yoshikawa H."/>
            <person name="Miyagishima S.Y."/>
        </authorList>
    </citation>
    <scope>NUCLEOTIDE SEQUENCE [LARGE SCALE GENOMIC DNA]</scope>
    <source>
        <strain evidence="5 6">NIES-2499</strain>
    </source>
</reference>
<keyword evidence="1" id="KW-0106">Calcium</keyword>
<feature type="region of interest" description="Disordered" evidence="3">
    <location>
        <begin position="1087"/>
        <end position="1225"/>
    </location>
</feature>
<dbReference type="PANTHER" id="PTHR34894">
    <property type="entry name" value="SAM-DEPENDENT METHYLTRANSFERASE RSMI, CONSERVED SITE"/>
    <property type="match status" value="1"/>
</dbReference>
<protein>
    <recommendedName>
        <fullName evidence="4">EF-hand domain-containing protein</fullName>
    </recommendedName>
</protein>
<evidence type="ECO:0000256" key="2">
    <source>
        <dbReference type="SAM" id="Coils"/>
    </source>
</evidence>
<feature type="compositionally biased region" description="Basic and acidic residues" evidence="3">
    <location>
        <begin position="1179"/>
        <end position="1189"/>
    </location>
</feature>
<feature type="compositionally biased region" description="Gly residues" evidence="3">
    <location>
        <begin position="1108"/>
        <end position="1123"/>
    </location>
</feature>
<evidence type="ECO:0000313" key="6">
    <source>
        <dbReference type="Proteomes" id="UP000232323"/>
    </source>
</evidence>
<dbReference type="GO" id="GO:0005509">
    <property type="term" value="F:calcium ion binding"/>
    <property type="evidence" value="ECO:0007669"/>
    <property type="project" value="InterPro"/>
</dbReference>
<dbReference type="SUPFAM" id="SSF47473">
    <property type="entry name" value="EF-hand"/>
    <property type="match status" value="1"/>
</dbReference>
<proteinExistence type="predicted"/>
<evidence type="ECO:0000256" key="1">
    <source>
        <dbReference type="ARBA" id="ARBA00022837"/>
    </source>
</evidence>